<organism evidence="2 3">
    <name type="scientific">Hibiscus sabdariffa</name>
    <name type="common">roselle</name>
    <dbReference type="NCBI Taxonomy" id="183260"/>
    <lineage>
        <taxon>Eukaryota</taxon>
        <taxon>Viridiplantae</taxon>
        <taxon>Streptophyta</taxon>
        <taxon>Embryophyta</taxon>
        <taxon>Tracheophyta</taxon>
        <taxon>Spermatophyta</taxon>
        <taxon>Magnoliopsida</taxon>
        <taxon>eudicotyledons</taxon>
        <taxon>Gunneridae</taxon>
        <taxon>Pentapetalae</taxon>
        <taxon>rosids</taxon>
        <taxon>malvids</taxon>
        <taxon>Malvales</taxon>
        <taxon>Malvaceae</taxon>
        <taxon>Malvoideae</taxon>
        <taxon>Hibiscus</taxon>
    </lineage>
</organism>
<name>A0ABR2D2G1_9ROSI</name>
<keyword evidence="3" id="KW-1185">Reference proteome</keyword>
<dbReference type="Proteomes" id="UP001472677">
    <property type="component" value="Unassembled WGS sequence"/>
</dbReference>
<reference evidence="2 3" key="1">
    <citation type="journal article" date="2024" name="G3 (Bethesda)">
        <title>Genome assembly of Hibiscus sabdariffa L. provides insights into metabolisms of medicinal natural products.</title>
        <authorList>
            <person name="Kim T."/>
        </authorList>
    </citation>
    <scope>NUCLEOTIDE SEQUENCE [LARGE SCALE GENOMIC DNA]</scope>
    <source>
        <strain evidence="2">TK-2024</strain>
        <tissue evidence="2">Old leaves</tissue>
    </source>
</reference>
<proteinExistence type="predicted"/>
<feature type="region of interest" description="Disordered" evidence="1">
    <location>
        <begin position="1"/>
        <end position="21"/>
    </location>
</feature>
<feature type="compositionally biased region" description="Polar residues" evidence="1">
    <location>
        <begin position="7"/>
        <end position="18"/>
    </location>
</feature>
<comment type="caution">
    <text evidence="2">The sequence shown here is derived from an EMBL/GenBank/DDBJ whole genome shotgun (WGS) entry which is preliminary data.</text>
</comment>
<evidence type="ECO:0000313" key="2">
    <source>
        <dbReference type="EMBL" id="KAK8527294.1"/>
    </source>
</evidence>
<gene>
    <name evidence="2" type="ORF">V6N12_054513</name>
</gene>
<evidence type="ECO:0000256" key="1">
    <source>
        <dbReference type="SAM" id="MobiDB-lite"/>
    </source>
</evidence>
<evidence type="ECO:0000313" key="3">
    <source>
        <dbReference type="Proteomes" id="UP001472677"/>
    </source>
</evidence>
<dbReference type="EMBL" id="JBBPBM010000038">
    <property type="protein sequence ID" value="KAK8527294.1"/>
    <property type="molecule type" value="Genomic_DNA"/>
</dbReference>
<sequence>MTDCAEPNNQVSSVQGVESTELVETKHEPLLTCPADDHVFDELFTRTNEEFDGVEDLFETLLDDDSAYGLLEQPQDNAIMSEVWGFG</sequence>
<accession>A0ABR2D2G1</accession>
<protein>
    <submittedName>
        <fullName evidence="2">Uncharacterized protein</fullName>
    </submittedName>
</protein>